<feature type="region of interest" description="Disordered" evidence="1">
    <location>
        <begin position="408"/>
        <end position="493"/>
    </location>
</feature>
<evidence type="ECO:0000256" key="1">
    <source>
        <dbReference type="SAM" id="MobiDB-lite"/>
    </source>
</evidence>
<evidence type="ECO:0000313" key="3">
    <source>
        <dbReference type="Proteomes" id="UP001295423"/>
    </source>
</evidence>
<gene>
    <name evidence="2" type="ORF">CYCCA115_LOCUS16305</name>
</gene>
<feature type="region of interest" description="Disordered" evidence="1">
    <location>
        <begin position="48"/>
        <end position="70"/>
    </location>
</feature>
<dbReference type="EMBL" id="CAKOGP040001917">
    <property type="protein sequence ID" value="CAJ1956587.1"/>
    <property type="molecule type" value="Genomic_DNA"/>
</dbReference>
<dbReference type="AlphaFoldDB" id="A0AAD2G0X0"/>
<accession>A0AAD2G0X0</accession>
<protein>
    <submittedName>
        <fullName evidence="2">Uncharacterized protein</fullName>
    </submittedName>
</protein>
<dbReference type="Proteomes" id="UP001295423">
    <property type="component" value="Unassembled WGS sequence"/>
</dbReference>
<proteinExistence type="predicted"/>
<keyword evidence="3" id="KW-1185">Reference proteome</keyword>
<sequence>MEARSAMHILNAPSTKSLKYAIQSGLIKNCPITEEAINHAEAIFGPDASTLKGKSTRPTPKKTHNDFLSPPEELYQHNRSITNLKTDPVFETLDKIFRHCNKAGFQVKMIKCDQAFIPLTDDMLDNIGVTIDPTAAGDHEPTAEQNNRTLKERVRVALAHRKRKTKNEKHRTDRNFANGICSLSTKVYVEIAEVFINSLAFHCFTMGKYTSLKVVSTTANKAGGSTSKSVSVAKKSEEKRLENASAVDLCQPKDRDPSGNNISEIQELIAFFSPLIDFGLSTHDLVAIGYNYNSTKILFGNSIFNQWMETHNNWLTQALPRFDSPFKDPYANYSVEVRVNMLFAQYANDWRQALKFLISLFDDDAMGNVDKNMEYTWGVIEGFPNNETNKVEIHKGVKKIFDPDYKDLEEEDNPVGAKDTGLVNKFGQPDGWDSDETVDDNSNNRRHDMEIDGNFDSGDNRIHNDDDAKDEVEEDDEDTDKSTKNSVILVESS</sequence>
<organism evidence="2 3">
    <name type="scientific">Cylindrotheca closterium</name>
    <dbReference type="NCBI Taxonomy" id="2856"/>
    <lineage>
        <taxon>Eukaryota</taxon>
        <taxon>Sar</taxon>
        <taxon>Stramenopiles</taxon>
        <taxon>Ochrophyta</taxon>
        <taxon>Bacillariophyta</taxon>
        <taxon>Bacillariophyceae</taxon>
        <taxon>Bacillariophycidae</taxon>
        <taxon>Bacillariales</taxon>
        <taxon>Bacillariaceae</taxon>
        <taxon>Cylindrotheca</taxon>
    </lineage>
</organism>
<name>A0AAD2G0X0_9STRA</name>
<evidence type="ECO:0000313" key="2">
    <source>
        <dbReference type="EMBL" id="CAJ1956587.1"/>
    </source>
</evidence>
<comment type="caution">
    <text evidence="2">The sequence shown here is derived from an EMBL/GenBank/DDBJ whole genome shotgun (WGS) entry which is preliminary data.</text>
</comment>
<feature type="compositionally biased region" description="Acidic residues" evidence="1">
    <location>
        <begin position="467"/>
        <end position="479"/>
    </location>
</feature>
<reference evidence="2" key="1">
    <citation type="submission" date="2023-08" db="EMBL/GenBank/DDBJ databases">
        <authorList>
            <person name="Audoor S."/>
            <person name="Bilcke G."/>
        </authorList>
    </citation>
    <scope>NUCLEOTIDE SEQUENCE</scope>
</reference>